<protein>
    <submittedName>
        <fullName evidence="2">NADPH-dependent FMN reductase</fullName>
    </submittedName>
</protein>
<dbReference type="AlphaFoldDB" id="A0A444VQ46"/>
<dbReference type="InterPro" id="IPR029039">
    <property type="entry name" value="Flavoprotein-like_sf"/>
</dbReference>
<dbReference type="InterPro" id="IPR050712">
    <property type="entry name" value="NAD(P)H-dep_reductase"/>
</dbReference>
<dbReference type="EMBL" id="JJMP01000001">
    <property type="protein sequence ID" value="RYC52812.1"/>
    <property type="molecule type" value="Genomic_DNA"/>
</dbReference>
<comment type="caution">
    <text evidence="2">The sequence shown here is derived from an EMBL/GenBank/DDBJ whole genome shotgun (WGS) entry which is preliminary data.</text>
</comment>
<proteinExistence type="predicted"/>
<dbReference type="Gene3D" id="3.40.50.360">
    <property type="match status" value="1"/>
</dbReference>
<evidence type="ECO:0000313" key="2">
    <source>
        <dbReference type="EMBL" id="RYC52812.1"/>
    </source>
</evidence>
<dbReference type="Proteomes" id="UP000290261">
    <property type="component" value="Unassembled WGS sequence"/>
</dbReference>
<dbReference type="PANTHER" id="PTHR30543">
    <property type="entry name" value="CHROMATE REDUCTASE"/>
    <property type="match status" value="1"/>
</dbReference>
<evidence type="ECO:0000259" key="1">
    <source>
        <dbReference type="Pfam" id="PF03358"/>
    </source>
</evidence>
<reference evidence="2 3" key="1">
    <citation type="submission" date="2014-04" db="EMBL/GenBank/DDBJ databases">
        <title>Whole genome of Muricauda olearia.</title>
        <authorList>
            <person name="Zhang X.-H."/>
            <person name="Tang K."/>
        </authorList>
    </citation>
    <scope>NUCLEOTIDE SEQUENCE [LARGE SCALE GENOMIC DNA]</scope>
    <source>
        <strain evidence="2 3">Th120</strain>
    </source>
</reference>
<dbReference type="SUPFAM" id="SSF52218">
    <property type="entry name" value="Flavoproteins"/>
    <property type="match status" value="1"/>
</dbReference>
<dbReference type="InterPro" id="IPR005025">
    <property type="entry name" value="FMN_Rdtase-like_dom"/>
</dbReference>
<dbReference type="RefSeq" id="WP_129652538.1">
    <property type="nucleotide sequence ID" value="NZ_ML142907.1"/>
</dbReference>
<gene>
    <name evidence="2" type="ORF">DN53_00915</name>
</gene>
<organism evidence="2 3">
    <name type="scientific">Flagellimonas olearia</name>
    <dbReference type="NCBI Taxonomy" id="552546"/>
    <lineage>
        <taxon>Bacteria</taxon>
        <taxon>Pseudomonadati</taxon>
        <taxon>Bacteroidota</taxon>
        <taxon>Flavobacteriia</taxon>
        <taxon>Flavobacteriales</taxon>
        <taxon>Flavobacteriaceae</taxon>
        <taxon>Flagellimonas</taxon>
    </lineage>
</organism>
<feature type="domain" description="NADPH-dependent FMN reductase-like" evidence="1">
    <location>
        <begin position="3"/>
        <end position="143"/>
    </location>
</feature>
<dbReference type="GO" id="GO:0010181">
    <property type="term" value="F:FMN binding"/>
    <property type="evidence" value="ECO:0007669"/>
    <property type="project" value="TreeGrafter"/>
</dbReference>
<dbReference type="Pfam" id="PF03358">
    <property type="entry name" value="FMN_red"/>
    <property type="match status" value="1"/>
</dbReference>
<keyword evidence="3" id="KW-1185">Reference proteome</keyword>
<evidence type="ECO:0000313" key="3">
    <source>
        <dbReference type="Proteomes" id="UP000290261"/>
    </source>
</evidence>
<dbReference type="PANTHER" id="PTHR30543:SF21">
    <property type="entry name" value="NAD(P)H-DEPENDENT FMN REDUCTASE LOT6"/>
    <property type="match status" value="1"/>
</dbReference>
<sequence>MAEILALAGSNSSTSINFKLVRYTTSLVQGHDIQELNMAQHPFPMFSEDLEKQEGYPDALVDLKDQIQKVQGLILSVNEHNGNPSAYFKNVLDWLSRIDRKFLDGTKVFLMSASGGKRGGIGSLDVIENMLPRFGAEIVSTFSLPSFHENFKDGNIIENELKEKHQKALDTFLQTLQ</sequence>
<name>A0A444VQ46_9FLAO</name>
<dbReference type="GO" id="GO:0016491">
    <property type="term" value="F:oxidoreductase activity"/>
    <property type="evidence" value="ECO:0007669"/>
    <property type="project" value="InterPro"/>
</dbReference>
<accession>A0A444VQ46</accession>
<dbReference type="GO" id="GO:0005829">
    <property type="term" value="C:cytosol"/>
    <property type="evidence" value="ECO:0007669"/>
    <property type="project" value="TreeGrafter"/>
</dbReference>